<dbReference type="EMBL" id="KZ824794">
    <property type="protein sequence ID" value="RAH81660.1"/>
    <property type="molecule type" value="Genomic_DNA"/>
</dbReference>
<dbReference type="RefSeq" id="XP_025527554.1">
    <property type="nucleotide sequence ID" value="XM_025673659.1"/>
</dbReference>
<gene>
    <name evidence="1" type="ORF">BO86DRAFT_399793</name>
</gene>
<accession>A0A8T8X181</accession>
<name>A0A8T8X181_ASPJA</name>
<organism evidence="1 2">
    <name type="scientific">Aspergillus japonicus CBS 114.51</name>
    <dbReference type="NCBI Taxonomy" id="1448312"/>
    <lineage>
        <taxon>Eukaryota</taxon>
        <taxon>Fungi</taxon>
        <taxon>Dikarya</taxon>
        <taxon>Ascomycota</taxon>
        <taxon>Pezizomycotina</taxon>
        <taxon>Eurotiomycetes</taxon>
        <taxon>Eurotiomycetidae</taxon>
        <taxon>Eurotiales</taxon>
        <taxon>Aspergillaceae</taxon>
        <taxon>Aspergillus</taxon>
        <taxon>Aspergillus subgen. Circumdati</taxon>
    </lineage>
</organism>
<dbReference type="Proteomes" id="UP000249497">
    <property type="component" value="Unassembled WGS sequence"/>
</dbReference>
<sequence>MATQSNPCRTDFTLSPGDMHLITNPLPSYEIAFIRLNLATTLTVVTMRDPAPSIIAWESEPLCALLAEFRRQRYHHPRAKPLYGIIYAGDWMRTYRERIVPESCQPFEPDYFHVQLVPGRDTLHRVHDAELLFRWVQKIPRNEAEWVAIPDDEWVCGTVGGRKKV</sequence>
<dbReference type="GeneID" id="37177351"/>
<reference evidence="1 2" key="1">
    <citation type="submission" date="2018-02" db="EMBL/GenBank/DDBJ databases">
        <title>The genomes of Aspergillus section Nigri reveals drivers in fungal speciation.</title>
        <authorList>
            <consortium name="DOE Joint Genome Institute"/>
            <person name="Vesth T.C."/>
            <person name="Nybo J."/>
            <person name="Theobald S."/>
            <person name="Brandl J."/>
            <person name="Frisvad J.C."/>
            <person name="Nielsen K.F."/>
            <person name="Lyhne E.K."/>
            <person name="Kogle M.E."/>
            <person name="Kuo A."/>
            <person name="Riley R."/>
            <person name="Clum A."/>
            <person name="Nolan M."/>
            <person name="Lipzen A."/>
            <person name="Salamov A."/>
            <person name="Henrissat B."/>
            <person name="Wiebenga A."/>
            <person name="De vries R.P."/>
            <person name="Grigoriev I.V."/>
            <person name="Mortensen U.H."/>
            <person name="Andersen M.R."/>
            <person name="Baker S.E."/>
        </authorList>
    </citation>
    <scope>NUCLEOTIDE SEQUENCE [LARGE SCALE GENOMIC DNA]</scope>
    <source>
        <strain evidence="1 2">CBS 114.51</strain>
    </source>
</reference>
<evidence type="ECO:0000313" key="2">
    <source>
        <dbReference type="Proteomes" id="UP000249497"/>
    </source>
</evidence>
<dbReference type="AlphaFoldDB" id="A0A8T8X181"/>
<proteinExistence type="predicted"/>
<keyword evidence="2" id="KW-1185">Reference proteome</keyword>
<protein>
    <submittedName>
        <fullName evidence="1">Uncharacterized protein</fullName>
    </submittedName>
</protein>
<evidence type="ECO:0000313" key="1">
    <source>
        <dbReference type="EMBL" id="RAH81660.1"/>
    </source>
</evidence>
<dbReference type="OrthoDB" id="4492850at2759"/>